<sequence length="133" mass="15660">MHHNACPHATRIVDEFLYDVGLNRMAWPARSPDINLIEHVWGLLGKQVRSRLSPHSNVQQLRNILNKEWNRIHQTDIQNLIEVIIVAALLYGSESWIHRKRDENQIQAAEMKFLTAVRGYTRRDKIPNYTNKR</sequence>
<dbReference type="Proteomes" id="UP001148838">
    <property type="component" value="Unassembled WGS sequence"/>
</dbReference>
<dbReference type="Gene3D" id="3.30.420.10">
    <property type="entry name" value="Ribonuclease H-like superfamily/Ribonuclease H"/>
    <property type="match status" value="1"/>
</dbReference>
<accession>A0ABQ8SHF8</accession>
<evidence type="ECO:0008006" key="3">
    <source>
        <dbReference type="Google" id="ProtNLM"/>
    </source>
</evidence>
<proteinExistence type="predicted"/>
<name>A0ABQ8SHF8_PERAM</name>
<keyword evidence="2" id="KW-1185">Reference proteome</keyword>
<gene>
    <name evidence="1" type="ORF">ANN_15478</name>
</gene>
<evidence type="ECO:0000313" key="2">
    <source>
        <dbReference type="Proteomes" id="UP001148838"/>
    </source>
</evidence>
<dbReference type="InterPro" id="IPR036397">
    <property type="entry name" value="RNaseH_sf"/>
</dbReference>
<organism evidence="1 2">
    <name type="scientific">Periplaneta americana</name>
    <name type="common">American cockroach</name>
    <name type="synonym">Blatta americana</name>
    <dbReference type="NCBI Taxonomy" id="6978"/>
    <lineage>
        <taxon>Eukaryota</taxon>
        <taxon>Metazoa</taxon>
        <taxon>Ecdysozoa</taxon>
        <taxon>Arthropoda</taxon>
        <taxon>Hexapoda</taxon>
        <taxon>Insecta</taxon>
        <taxon>Pterygota</taxon>
        <taxon>Neoptera</taxon>
        <taxon>Polyneoptera</taxon>
        <taxon>Dictyoptera</taxon>
        <taxon>Blattodea</taxon>
        <taxon>Blattoidea</taxon>
        <taxon>Blattidae</taxon>
        <taxon>Blattinae</taxon>
        <taxon>Periplaneta</taxon>
    </lineage>
</organism>
<evidence type="ECO:0000313" key="1">
    <source>
        <dbReference type="EMBL" id="KAJ4433220.1"/>
    </source>
</evidence>
<protein>
    <recommendedName>
        <fullName evidence="3">Tc1-like transposase DDE domain-containing protein</fullName>
    </recommendedName>
</protein>
<dbReference type="EMBL" id="JAJSOF020000027">
    <property type="protein sequence ID" value="KAJ4433220.1"/>
    <property type="molecule type" value="Genomic_DNA"/>
</dbReference>
<reference evidence="1 2" key="1">
    <citation type="journal article" date="2022" name="Allergy">
        <title>Genome assembly and annotation of Periplaneta americana reveal a comprehensive cockroach allergen profile.</title>
        <authorList>
            <person name="Wang L."/>
            <person name="Xiong Q."/>
            <person name="Saelim N."/>
            <person name="Wang L."/>
            <person name="Nong W."/>
            <person name="Wan A.T."/>
            <person name="Shi M."/>
            <person name="Liu X."/>
            <person name="Cao Q."/>
            <person name="Hui J.H.L."/>
            <person name="Sookrung N."/>
            <person name="Leung T.F."/>
            <person name="Tungtrongchitr A."/>
            <person name="Tsui S.K.W."/>
        </authorList>
    </citation>
    <scope>NUCLEOTIDE SEQUENCE [LARGE SCALE GENOMIC DNA]</scope>
    <source>
        <strain evidence="1">PWHHKU_190912</strain>
    </source>
</reference>
<comment type="caution">
    <text evidence="1">The sequence shown here is derived from an EMBL/GenBank/DDBJ whole genome shotgun (WGS) entry which is preliminary data.</text>
</comment>